<comment type="caution">
    <text evidence="1">The sequence shown here is derived from an EMBL/GenBank/DDBJ whole genome shotgun (WGS) entry which is preliminary data.</text>
</comment>
<dbReference type="EMBL" id="JAINDJ010000006">
    <property type="protein sequence ID" value="KAG9444403.1"/>
    <property type="molecule type" value="Genomic_DNA"/>
</dbReference>
<accession>A0AAV7E6W3</accession>
<name>A0AAV7E6W3_ARIFI</name>
<protein>
    <submittedName>
        <fullName evidence="1">Uncharacterized protein</fullName>
    </submittedName>
</protein>
<sequence length="136" mass="15388">MSNMKPGLGEKKKEDTESVITCLLLSPCGDSIERTNATADARLQGSRGTWRKTKKGAETEQGLRMKNREAAVARWLLLFILLCKIQLPRATVWAKFQIMDERSSSDYLKEEKGRRNDPKVPGSCARAPKRLFLLLH</sequence>
<keyword evidence="2" id="KW-1185">Reference proteome</keyword>
<evidence type="ECO:0000313" key="1">
    <source>
        <dbReference type="EMBL" id="KAG9444403.1"/>
    </source>
</evidence>
<organism evidence="1 2">
    <name type="scientific">Aristolochia fimbriata</name>
    <name type="common">White veined hardy Dutchman's pipe vine</name>
    <dbReference type="NCBI Taxonomy" id="158543"/>
    <lineage>
        <taxon>Eukaryota</taxon>
        <taxon>Viridiplantae</taxon>
        <taxon>Streptophyta</taxon>
        <taxon>Embryophyta</taxon>
        <taxon>Tracheophyta</taxon>
        <taxon>Spermatophyta</taxon>
        <taxon>Magnoliopsida</taxon>
        <taxon>Magnoliidae</taxon>
        <taxon>Piperales</taxon>
        <taxon>Aristolochiaceae</taxon>
        <taxon>Aristolochia</taxon>
    </lineage>
</organism>
<gene>
    <name evidence="1" type="ORF">H6P81_015743</name>
</gene>
<reference evidence="1 2" key="1">
    <citation type="submission" date="2021-07" db="EMBL/GenBank/DDBJ databases">
        <title>The Aristolochia fimbriata genome: insights into angiosperm evolution, floral development and chemical biosynthesis.</title>
        <authorList>
            <person name="Jiao Y."/>
        </authorList>
    </citation>
    <scope>NUCLEOTIDE SEQUENCE [LARGE SCALE GENOMIC DNA]</scope>
    <source>
        <strain evidence="1">IBCAS-2021</strain>
        <tissue evidence="1">Leaf</tissue>
    </source>
</reference>
<evidence type="ECO:0000313" key="2">
    <source>
        <dbReference type="Proteomes" id="UP000825729"/>
    </source>
</evidence>
<dbReference type="AlphaFoldDB" id="A0AAV7E6W3"/>
<proteinExistence type="predicted"/>
<dbReference type="Proteomes" id="UP000825729">
    <property type="component" value="Unassembled WGS sequence"/>
</dbReference>